<dbReference type="AlphaFoldDB" id="A0A0H2S6P0"/>
<evidence type="ECO:0000259" key="4">
    <source>
        <dbReference type="Pfam" id="PF04802"/>
    </source>
</evidence>
<feature type="region of interest" description="Disordered" evidence="3">
    <location>
        <begin position="471"/>
        <end position="516"/>
    </location>
</feature>
<protein>
    <submittedName>
        <fullName evidence="6">DUF625-domain-containing protein</fullName>
    </submittedName>
</protein>
<keyword evidence="7" id="KW-1185">Reference proteome</keyword>
<dbReference type="SUPFAM" id="SSF48371">
    <property type="entry name" value="ARM repeat"/>
    <property type="match status" value="1"/>
</dbReference>
<dbReference type="InterPro" id="IPR011993">
    <property type="entry name" value="PH-like_dom_sf"/>
</dbReference>
<dbReference type="Proteomes" id="UP000053477">
    <property type="component" value="Unassembled WGS sequence"/>
</dbReference>
<feature type="domain" description="Serine/threonine-protein phosphatase 4 regulatory subunit 3-like central" evidence="4">
    <location>
        <begin position="288"/>
        <end position="865"/>
    </location>
</feature>
<dbReference type="InterPro" id="IPR006887">
    <property type="entry name" value="P4R3-like_central_dom"/>
</dbReference>
<dbReference type="STRING" id="27342.A0A0H2S6P0"/>
<dbReference type="GO" id="GO:0006974">
    <property type="term" value="P:DNA damage response"/>
    <property type="evidence" value="ECO:0007669"/>
    <property type="project" value="TreeGrafter"/>
</dbReference>
<feature type="region of interest" description="Disordered" evidence="3">
    <location>
        <begin position="602"/>
        <end position="634"/>
    </location>
</feature>
<dbReference type="SUPFAM" id="SSF50729">
    <property type="entry name" value="PH domain-like"/>
    <property type="match status" value="1"/>
</dbReference>
<dbReference type="Gene3D" id="2.30.29.30">
    <property type="entry name" value="Pleckstrin-homology domain (PH domain)/Phosphotyrosine-binding domain (PTB)"/>
    <property type="match status" value="1"/>
</dbReference>
<sequence length="1151" mass="128286">MSQGDNVESTRPAEDPSSTIKTEGNQESNADKAPNSGVPDARVDAVNGGDAAVVPSTQQQTSPPELGSDDTANGRPNGHRAEETKVETNGNSVDEVAVGEEDGGAEALDSSQGSNEGDAEYSSDNYEADLRRVKVYELIGSRWTDRGTAFCSGDFDEPTQQAKLIARSETDPNAILLSCAIRANDVYQRQQDTLIVWTEPDGTDFALSFQDVEGCTEVWEFIVEVQRHLGARGTLDFDNLDAGEVLDSETDELFSSSPRFGSRQPSFTTQEIIRSGRLPQPEASIIGEIEKAIRALGRTPKTRENLSAYIQENNYIHSLVDIFRVAEQAEDLDTLHSLCSCMQTILVLNEHQMYEHILSDDIWMNVVGILEYDPEFPKHKANYRDFLLQRTRFAQPIAIDDLSIQRKIHHTYRLQYLKDVILGRALDDATFNVLNSCIIFNQVDIINHIQHDERFLNELVSLFVPQDKAKAKEEDKESQMDVDKPVVNGSATANGTSSEAPHSPEPGPAPKPTDDIDTRRNEVILLLQQLCQIGKNVQLPARIALFRTLVERGVLYALQWALCRSERSDRPLVSTAGEILTTLLDHQTAAVRSHILTQAIALGQPTGSKEEEEGEKGKAKAIGPEKPKESTEAPPFPETLLQLLCRMLPNSEDLAVQCQLAESLRMLLDIPQGDGNGETHMGAATKLLSRQTKDDPSVERFLDNFYKVCVDTLFRPILSDVPEHQETENSPPLNPSREKGNLYLYLCDLLCSFATQHSFRSFFFILSSKISARIASLLNVRDKHLCLAALRFFRICLKMNNSNLFRHLDKVGIYTPIVKLTLRESKRNNLLSSTCQEFFDTIRKESLKEPMLHIFKQHAAEIRQLGENNQYGGAGVFCTLNLRYEIIQEGPPKEEEKKPTPSNIPAGQRIFDTEEDDYFNSNDDDEEDSIVPVPRVGNFINLPRRKRLRVSVPGQPQMNRPRLVPSQLRPQSPLSSLLDYDDDDDITSPSLLQASSSLNQLGDGPVRHRQIEILPYDPSSEDKPSSDPEDDILEALVTKSKGDGAASAKASSKSPPPSKQSMDLPSRLREKRRRSEEDEEDEMLERLATKNRRLGNSASDESKSRPSPVAGKPSEDGAKKLKLKFSMTRTSDQLTQTPPSSKPDSKDAEKG</sequence>
<evidence type="ECO:0000256" key="1">
    <source>
        <dbReference type="ARBA" id="ARBA00004123"/>
    </source>
</evidence>
<organism evidence="6 7">
    <name type="scientific">Schizopora paradoxa</name>
    <dbReference type="NCBI Taxonomy" id="27342"/>
    <lineage>
        <taxon>Eukaryota</taxon>
        <taxon>Fungi</taxon>
        <taxon>Dikarya</taxon>
        <taxon>Basidiomycota</taxon>
        <taxon>Agaricomycotina</taxon>
        <taxon>Agaricomycetes</taxon>
        <taxon>Hymenochaetales</taxon>
        <taxon>Schizoporaceae</taxon>
        <taxon>Schizopora</taxon>
    </lineage>
</organism>
<comment type="subcellular location">
    <subcellularLocation>
        <location evidence="1">Nucleus</location>
    </subcellularLocation>
</comment>
<dbReference type="OrthoDB" id="27483at2759"/>
<feature type="compositionally biased region" description="Low complexity" evidence="3">
    <location>
        <begin position="987"/>
        <end position="1001"/>
    </location>
</feature>
<feature type="compositionally biased region" description="Basic and acidic residues" evidence="3">
    <location>
        <begin position="471"/>
        <end position="484"/>
    </location>
</feature>
<feature type="compositionally biased region" description="Low complexity" evidence="3">
    <location>
        <begin position="965"/>
        <end position="978"/>
    </location>
</feature>
<dbReference type="InterPro" id="IPR055236">
    <property type="entry name" value="EVH1_PP4R3"/>
</dbReference>
<feature type="compositionally biased region" description="Polar residues" evidence="3">
    <location>
        <begin position="489"/>
        <end position="500"/>
    </location>
</feature>
<evidence type="ECO:0000256" key="2">
    <source>
        <dbReference type="ARBA" id="ARBA00023242"/>
    </source>
</evidence>
<evidence type="ECO:0000313" key="7">
    <source>
        <dbReference type="Proteomes" id="UP000053477"/>
    </source>
</evidence>
<dbReference type="PANTHER" id="PTHR23318:SF0">
    <property type="entry name" value="SERINE_THREONINE-PROTEIN PHOSPHATASE 4 REGULATORY SUBUNIT 3"/>
    <property type="match status" value="1"/>
</dbReference>
<feature type="region of interest" description="Disordered" evidence="3">
    <location>
        <begin position="950"/>
        <end position="1151"/>
    </location>
</feature>
<evidence type="ECO:0000313" key="6">
    <source>
        <dbReference type="EMBL" id="KLO19930.1"/>
    </source>
</evidence>
<dbReference type="InParanoid" id="A0A0H2S6P0"/>
<keyword evidence="2" id="KW-0539">Nucleus</keyword>
<proteinExistence type="predicted"/>
<feature type="region of interest" description="Disordered" evidence="3">
    <location>
        <begin position="890"/>
        <end position="910"/>
    </location>
</feature>
<gene>
    <name evidence="6" type="ORF">SCHPADRAFT_864577</name>
</gene>
<dbReference type="InterPro" id="IPR051137">
    <property type="entry name" value="PP4R3-like"/>
</dbReference>
<feature type="compositionally biased region" description="Polar residues" evidence="3">
    <location>
        <begin position="1127"/>
        <end position="1139"/>
    </location>
</feature>
<dbReference type="GO" id="GO:0005654">
    <property type="term" value="C:nucleoplasm"/>
    <property type="evidence" value="ECO:0007669"/>
    <property type="project" value="TreeGrafter"/>
</dbReference>
<dbReference type="PANTHER" id="PTHR23318">
    <property type="entry name" value="ATP SYNTHASE GAMMA-RELATED"/>
    <property type="match status" value="1"/>
</dbReference>
<feature type="region of interest" description="Disordered" evidence="3">
    <location>
        <begin position="1"/>
        <end position="123"/>
    </location>
</feature>
<feature type="compositionally biased region" description="Polar residues" evidence="3">
    <location>
        <begin position="16"/>
        <end position="28"/>
    </location>
</feature>
<name>A0A0H2S6P0_9AGAM</name>
<dbReference type="GO" id="GO:0030289">
    <property type="term" value="C:protein phosphatase 4 complex"/>
    <property type="evidence" value="ECO:0007669"/>
    <property type="project" value="TreeGrafter"/>
</dbReference>
<feature type="domain" description="PP4R3 EVH1-like" evidence="5">
    <location>
        <begin position="131"/>
        <end position="229"/>
    </location>
</feature>
<feature type="compositionally biased region" description="Basic and acidic residues" evidence="3">
    <location>
        <begin position="615"/>
        <end position="631"/>
    </location>
</feature>
<dbReference type="InterPro" id="IPR016024">
    <property type="entry name" value="ARM-type_fold"/>
</dbReference>
<feature type="compositionally biased region" description="Low complexity" evidence="3">
    <location>
        <begin position="44"/>
        <end position="54"/>
    </location>
</feature>
<dbReference type="GO" id="GO:0072542">
    <property type="term" value="F:protein phosphatase activator activity"/>
    <property type="evidence" value="ECO:0007669"/>
    <property type="project" value="TreeGrafter"/>
</dbReference>
<evidence type="ECO:0000259" key="5">
    <source>
        <dbReference type="Pfam" id="PF22972"/>
    </source>
</evidence>
<dbReference type="Pfam" id="PF04802">
    <property type="entry name" value="PP4R3"/>
    <property type="match status" value="1"/>
</dbReference>
<dbReference type="EMBL" id="KQ085884">
    <property type="protein sequence ID" value="KLO19930.1"/>
    <property type="molecule type" value="Genomic_DNA"/>
</dbReference>
<accession>A0A0H2S6P0</accession>
<dbReference type="FunCoup" id="A0A0H2S6P0">
    <property type="interactions" value="625"/>
</dbReference>
<reference evidence="6 7" key="1">
    <citation type="submission" date="2015-04" db="EMBL/GenBank/DDBJ databases">
        <title>Complete genome sequence of Schizopora paradoxa KUC8140, a cosmopolitan wood degrader in East Asia.</title>
        <authorList>
            <consortium name="DOE Joint Genome Institute"/>
            <person name="Min B."/>
            <person name="Park H."/>
            <person name="Jang Y."/>
            <person name="Kim J.-J."/>
            <person name="Kim K.H."/>
            <person name="Pangilinan J."/>
            <person name="Lipzen A."/>
            <person name="Riley R."/>
            <person name="Grigoriev I.V."/>
            <person name="Spatafora J.W."/>
            <person name="Choi I.-G."/>
        </authorList>
    </citation>
    <scope>NUCLEOTIDE SEQUENCE [LARGE SCALE GENOMIC DNA]</scope>
    <source>
        <strain evidence="6 7">KUC8140</strain>
    </source>
</reference>
<evidence type="ECO:0000256" key="3">
    <source>
        <dbReference type="SAM" id="MobiDB-lite"/>
    </source>
</evidence>
<dbReference type="Pfam" id="PF22972">
    <property type="entry name" value="EVH1_PP4R3"/>
    <property type="match status" value="1"/>
</dbReference>